<name>A0ABW3PJG8_9LACO</name>
<gene>
    <name evidence="1" type="ORF">ACFQ22_12405</name>
</gene>
<dbReference type="RefSeq" id="WP_121978548.1">
    <property type="nucleotide sequence ID" value="NZ_JBHTLH010000042.1"/>
</dbReference>
<dbReference type="EMBL" id="JBHTLH010000042">
    <property type="protein sequence ID" value="MFD1126153.1"/>
    <property type="molecule type" value="Genomic_DNA"/>
</dbReference>
<reference evidence="2" key="1">
    <citation type="journal article" date="2019" name="Int. J. Syst. Evol. Microbiol.">
        <title>The Global Catalogue of Microorganisms (GCM) 10K type strain sequencing project: providing services to taxonomists for standard genome sequencing and annotation.</title>
        <authorList>
            <consortium name="The Broad Institute Genomics Platform"/>
            <consortium name="The Broad Institute Genome Sequencing Center for Infectious Disease"/>
            <person name="Wu L."/>
            <person name="Ma J."/>
        </authorList>
    </citation>
    <scope>NUCLEOTIDE SEQUENCE [LARGE SCALE GENOMIC DNA]</scope>
    <source>
        <strain evidence="2">CCUG 71848</strain>
    </source>
</reference>
<keyword evidence="2" id="KW-1185">Reference proteome</keyword>
<dbReference type="Proteomes" id="UP001597156">
    <property type="component" value="Unassembled WGS sequence"/>
</dbReference>
<organism evidence="1 2">
    <name type="scientific">Lentilactobacillus raoultii</name>
    <dbReference type="NCBI Taxonomy" id="1987503"/>
    <lineage>
        <taxon>Bacteria</taxon>
        <taxon>Bacillati</taxon>
        <taxon>Bacillota</taxon>
        <taxon>Bacilli</taxon>
        <taxon>Lactobacillales</taxon>
        <taxon>Lactobacillaceae</taxon>
        <taxon>Lentilactobacillus</taxon>
    </lineage>
</organism>
<sequence length="105" mass="12426">MQNNQSYLTEIRKTVKQNYRQFFALDKHKPLCRNCQQMPEFQIQLFIDRAITAKFPIRICFNNEAPAMSGILTRLSDGRYLLTNSREHLLRILNIVEIQSIQRLA</sequence>
<evidence type="ECO:0000313" key="2">
    <source>
        <dbReference type="Proteomes" id="UP001597156"/>
    </source>
</evidence>
<evidence type="ECO:0000313" key="1">
    <source>
        <dbReference type="EMBL" id="MFD1126153.1"/>
    </source>
</evidence>
<protein>
    <submittedName>
        <fullName evidence="1">Uncharacterized protein</fullName>
    </submittedName>
</protein>
<proteinExistence type="predicted"/>
<comment type="caution">
    <text evidence="1">The sequence shown here is derived from an EMBL/GenBank/DDBJ whole genome shotgun (WGS) entry which is preliminary data.</text>
</comment>
<accession>A0ABW3PJG8</accession>